<dbReference type="Proteomes" id="UP000011115">
    <property type="component" value="Unassembled WGS sequence"/>
</dbReference>
<evidence type="ECO:0000313" key="1">
    <source>
        <dbReference type="EnsemblPlants" id="PGSC0003DMT400093898"/>
    </source>
</evidence>
<evidence type="ECO:0000313" key="2">
    <source>
        <dbReference type="Proteomes" id="UP000011115"/>
    </source>
</evidence>
<dbReference type="AlphaFoldDB" id="M1DSY9"/>
<dbReference type="Gramene" id="PGSC0003DMT400093898">
    <property type="protein sequence ID" value="PGSC0003DMT400093898"/>
    <property type="gene ID" value="PGSC0003DMG400043469"/>
</dbReference>
<reference evidence="2" key="1">
    <citation type="journal article" date="2011" name="Nature">
        <title>Genome sequence and analysis of the tuber crop potato.</title>
        <authorList>
            <consortium name="The Potato Genome Sequencing Consortium"/>
        </authorList>
    </citation>
    <scope>NUCLEOTIDE SEQUENCE [LARGE SCALE GENOMIC DNA]</scope>
    <source>
        <strain evidence="2">cv. DM1-3 516 R44</strain>
    </source>
</reference>
<reference evidence="1" key="2">
    <citation type="submission" date="2015-06" db="UniProtKB">
        <authorList>
            <consortium name="EnsemblPlants"/>
        </authorList>
    </citation>
    <scope>IDENTIFICATION</scope>
    <source>
        <strain evidence="1">DM1-3 516 R44</strain>
    </source>
</reference>
<dbReference type="EnsemblPlants" id="PGSC0003DMT400093898">
    <property type="protein sequence ID" value="PGSC0003DMT400093898"/>
    <property type="gene ID" value="PGSC0003DMG400043469"/>
</dbReference>
<keyword evidence="2" id="KW-1185">Reference proteome</keyword>
<sequence length="146" mass="16369">MAGENGDNSAKTSQEVERDFELTAVVTQLNELSTKIIEVENQCNSQGYLLTRGSSLETRRTIVSRTHFKSFSKRSPNKIECLNEKSGEKYRLARKWSVGELDSTRRLAQFKVESEPVKLGGLTKQFGVSATSMQIAVLNPNKLKEL</sequence>
<dbReference type="HOGENOM" id="CLU_1780732_0_0_1"/>
<organism evidence="1 2">
    <name type="scientific">Solanum tuberosum</name>
    <name type="common">Potato</name>
    <dbReference type="NCBI Taxonomy" id="4113"/>
    <lineage>
        <taxon>Eukaryota</taxon>
        <taxon>Viridiplantae</taxon>
        <taxon>Streptophyta</taxon>
        <taxon>Embryophyta</taxon>
        <taxon>Tracheophyta</taxon>
        <taxon>Spermatophyta</taxon>
        <taxon>Magnoliopsida</taxon>
        <taxon>eudicotyledons</taxon>
        <taxon>Gunneridae</taxon>
        <taxon>Pentapetalae</taxon>
        <taxon>asterids</taxon>
        <taxon>lamiids</taxon>
        <taxon>Solanales</taxon>
        <taxon>Solanaceae</taxon>
        <taxon>Solanoideae</taxon>
        <taxon>Solaneae</taxon>
        <taxon>Solanum</taxon>
    </lineage>
</organism>
<dbReference type="InParanoid" id="M1DSY9"/>
<proteinExistence type="predicted"/>
<accession>M1DSY9</accession>
<name>M1DSY9_SOLTU</name>
<protein>
    <submittedName>
        <fullName evidence="1">Uncharacterized protein</fullName>
    </submittedName>
</protein>
<dbReference type="PaxDb" id="4113-PGSC0003DMT400093898"/>